<evidence type="ECO:0000313" key="2">
    <source>
        <dbReference type="Proteomes" id="UP000432715"/>
    </source>
</evidence>
<dbReference type="AlphaFoldDB" id="A0A6I0F4I7"/>
<dbReference type="Gene3D" id="1.10.10.60">
    <property type="entry name" value="Homeodomain-like"/>
    <property type="match status" value="1"/>
</dbReference>
<dbReference type="EMBL" id="WBZC01000028">
    <property type="protein sequence ID" value="KAB3534411.1"/>
    <property type="molecule type" value="Genomic_DNA"/>
</dbReference>
<protein>
    <submittedName>
        <fullName evidence="1">Uncharacterized protein</fullName>
    </submittedName>
</protein>
<dbReference type="GO" id="GO:0003677">
    <property type="term" value="F:DNA binding"/>
    <property type="evidence" value="ECO:0007669"/>
    <property type="project" value="InterPro"/>
</dbReference>
<dbReference type="SUPFAM" id="SSF47413">
    <property type="entry name" value="lambda repressor-like DNA-binding domains"/>
    <property type="match status" value="1"/>
</dbReference>
<evidence type="ECO:0000313" key="1">
    <source>
        <dbReference type="EMBL" id="KAB3534411.1"/>
    </source>
</evidence>
<gene>
    <name evidence="1" type="ORF">F8154_08885</name>
</gene>
<sequence>MNNNEIRKALSDANMKQWQLAELLGITEWTLSRKLRKELPEDKKEEILDLINKERGEDHDK</sequence>
<reference evidence="1 2" key="1">
    <citation type="submission" date="2019-10" db="EMBL/GenBank/DDBJ databases">
        <title>Alkaliphilus serpentinus sp. nov. and Alkaliphilus pronyensis sp. nov., two novel anaerobic alkaliphilic species isolated from the serpentinized-hosted hydrothermal field of the Prony Bay (New Caledonia).</title>
        <authorList>
            <person name="Postec A."/>
        </authorList>
    </citation>
    <scope>NUCLEOTIDE SEQUENCE [LARGE SCALE GENOMIC DNA]</scope>
    <source>
        <strain evidence="1 2">LacV</strain>
    </source>
</reference>
<proteinExistence type="predicted"/>
<keyword evidence="2" id="KW-1185">Reference proteome</keyword>
<dbReference type="Proteomes" id="UP000432715">
    <property type="component" value="Unassembled WGS sequence"/>
</dbReference>
<accession>A0A6I0F4I7</accession>
<comment type="caution">
    <text evidence="1">The sequence shown here is derived from an EMBL/GenBank/DDBJ whole genome shotgun (WGS) entry which is preliminary data.</text>
</comment>
<organism evidence="1 2">
    <name type="scientific">Alkaliphilus pronyensis</name>
    <dbReference type="NCBI Taxonomy" id="1482732"/>
    <lineage>
        <taxon>Bacteria</taxon>
        <taxon>Bacillati</taxon>
        <taxon>Bacillota</taxon>
        <taxon>Clostridia</taxon>
        <taxon>Peptostreptococcales</taxon>
        <taxon>Natronincolaceae</taxon>
        <taxon>Alkaliphilus</taxon>
    </lineage>
</organism>
<name>A0A6I0F4I7_9FIRM</name>
<dbReference type="InterPro" id="IPR010982">
    <property type="entry name" value="Lambda_DNA-bd_dom_sf"/>
</dbReference>
<dbReference type="OrthoDB" id="2065126at2"/>
<dbReference type="RefSeq" id="WP_151861263.1">
    <property type="nucleotide sequence ID" value="NZ_WBZC01000028.1"/>
</dbReference>